<protein>
    <submittedName>
        <fullName evidence="1">SEL1-like repeat protein</fullName>
    </submittedName>
</protein>
<reference evidence="1 2" key="1">
    <citation type="submission" date="2020-01" db="EMBL/GenBank/DDBJ databases">
        <title>Complete genome sequence of Chitinophaga sp. H33E-04 isolated from quinoa roots.</title>
        <authorList>
            <person name="Weon H.-Y."/>
            <person name="Lee S.A."/>
        </authorList>
    </citation>
    <scope>NUCLEOTIDE SEQUENCE [LARGE SCALE GENOMIC DNA]</scope>
    <source>
        <strain evidence="1 2">H33E-04</strain>
    </source>
</reference>
<dbReference type="SMART" id="SM00671">
    <property type="entry name" value="SEL1"/>
    <property type="match status" value="5"/>
</dbReference>
<proteinExistence type="predicted"/>
<dbReference type="InterPro" id="IPR032774">
    <property type="entry name" value="WG_beta_rep"/>
</dbReference>
<gene>
    <name evidence="1" type="ORF">GWR21_05825</name>
</gene>
<accession>A0A6B9ZA39</accession>
<dbReference type="InterPro" id="IPR050767">
    <property type="entry name" value="Sel1_AlgK"/>
</dbReference>
<dbReference type="AlphaFoldDB" id="A0A6B9ZA39"/>
<evidence type="ECO:0000313" key="2">
    <source>
        <dbReference type="Proteomes" id="UP000476411"/>
    </source>
</evidence>
<keyword evidence="2" id="KW-1185">Reference proteome</keyword>
<dbReference type="Pfam" id="PF14903">
    <property type="entry name" value="WG_beta_rep"/>
    <property type="match status" value="3"/>
</dbReference>
<name>A0A6B9ZA39_9BACT</name>
<dbReference type="InterPro" id="IPR011990">
    <property type="entry name" value="TPR-like_helical_dom_sf"/>
</dbReference>
<sequence length="656" mass="74532">MSPKVYLNNTHATSGTDLNDIMMMEWEYEMPLLLQPLLISGAFIKNGILYYDAKPGIENLKRFYHFLDATKSVISDKNAFTVYKEKLFSYLDNLEHPYFALNAREVFDTDKLPQDEQAVIWQADIAFNNAVINAAVDKHDISALSYPVLKHVSMAFNSFTELLNYPDYQYGWRYICQVVKREEIYCENGLWGLKGPAGEILIHPQFDEFYAFSAWDVAVVRKGQQYGYVHRSGDIIVPAEWDEAYDFDHAPLAIVQRNELLGLIHISGKVVAEPVYENIRSVRHDNPYIAQRNGRWGMLGEDGQVVIDFRYDRIELLHDNVIMLQQEGGYYLAADGERFDLIIRKAPHQGFAWAFKGNAVYLIDKYGISRANRDLVKQDAESDSSGYYYDEAVRNRLLTYAALPEEEIVTDAYTPVEELYNIGVDAYNRQDYQSAIDHYTLAAERGYGYAMNNLAHIHYMIDGYVDPDKAFYWYEKGAAAGNTNAINGLSLCYQNGIGTAPDIDKAIELLLLAADDGLAVAHNNLGYLLYDTNPELALFHYLRAEELGEPDYSWLGHLYEENGDLATALRYYQKDETATGAFNQGIFYLKGLGIAKDVNAAVRYFKRATEGGYDMGHIELARIYLFEDGFINSELAKAHIAAAERAGIEIPAEFLI</sequence>
<dbReference type="EMBL" id="CP048113">
    <property type="protein sequence ID" value="QHS59128.1"/>
    <property type="molecule type" value="Genomic_DNA"/>
</dbReference>
<dbReference type="SUPFAM" id="SSF81901">
    <property type="entry name" value="HCP-like"/>
    <property type="match status" value="1"/>
</dbReference>
<dbReference type="RefSeq" id="WP_162330830.1">
    <property type="nucleotide sequence ID" value="NZ_CP048113.1"/>
</dbReference>
<dbReference type="Pfam" id="PF08238">
    <property type="entry name" value="Sel1"/>
    <property type="match status" value="5"/>
</dbReference>
<dbReference type="KEGG" id="chih:GWR21_05825"/>
<dbReference type="PANTHER" id="PTHR11102:SF160">
    <property type="entry name" value="ERAD-ASSOCIATED E3 UBIQUITIN-PROTEIN LIGASE COMPONENT HRD3"/>
    <property type="match status" value="1"/>
</dbReference>
<dbReference type="InterPro" id="IPR006597">
    <property type="entry name" value="Sel1-like"/>
</dbReference>
<dbReference type="Proteomes" id="UP000476411">
    <property type="component" value="Chromosome"/>
</dbReference>
<evidence type="ECO:0000313" key="1">
    <source>
        <dbReference type="EMBL" id="QHS59128.1"/>
    </source>
</evidence>
<dbReference type="PANTHER" id="PTHR11102">
    <property type="entry name" value="SEL-1-LIKE PROTEIN"/>
    <property type="match status" value="1"/>
</dbReference>
<organism evidence="1 2">
    <name type="scientific">Chitinophaga agri</name>
    <dbReference type="NCBI Taxonomy" id="2703787"/>
    <lineage>
        <taxon>Bacteria</taxon>
        <taxon>Pseudomonadati</taxon>
        <taxon>Bacteroidota</taxon>
        <taxon>Chitinophagia</taxon>
        <taxon>Chitinophagales</taxon>
        <taxon>Chitinophagaceae</taxon>
        <taxon>Chitinophaga</taxon>
    </lineage>
</organism>
<dbReference type="Gene3D" id="1.25.40.10">
    <property type="entry name" value="Tetratricopeptide repeat domain"/>
    <property type="match status" value="1"/>
</dbReference>